<evidence type="ECO:0000313" key="2">
    <source>
        <dbReference type="Proteomes" id="UP001642409"/>
    </source>
</evidence>
<organism evidence="1 2">
    <name type="scientific">Hexamita inflata</name>
    <dbReference type="NCBI Taxonomy" id="28002"/>
    <lineage>
        <taxon>Eukaryota</taxon>
        <taxon>Metamonada</taxon>
        <taxon>Diplomonadida</taxon>
        <taxon>Hexamitidae</taxon>
        <taxon>Hexamitinae</taxon>
        <taxon>Hexamita</taxon>
    </lineage>
</organism>
<sequence length="279" mass="32215">MHKIETTTGLVHFLNIIWIHISYYLSDIDTTPHLQKQMEAQSTFNLHPVQFQLSALPTIQSLRYAYSGSDSQNTNVGEILRMMEDLNHDELQEFWSIMSHIHSCEVKHIQDYCANLQQSVSQDSSDSFDEPRVTVNKLVAEKVLKTKALVKSALIQVIRDFGVRVTDQVSDKDLCILTNKLVESDQTQKFWNRVANIVPSKTKKQLYDFYHTSFSKALFDSQISKQDKVLIEELNAKYPEEKPAALAQLFLDKTGKNVLKRNVVMCFINIRRYISKQVQ</sequence>
<dbReference type="Proteomes" id="UP001642409">
    <property type="component" value="Unassembled WGS sequence"/>
</dbReference>
<proteinExistence type="predicted"/>
<comment type="caution">
    <text evidence="1">The sequence shown here is derived from an EMBL/GenBank/DDBJ whole genome shotgun (WGS) entry which is preliminary data.</text>
</comment>
<accession>A0ABP1GFX8</accession>
<dbReference type="EMBL" id="CAXDID020000002">
    <property type="protein sequence ID" value="CAL5971012.1"/>
    <property type="molecule type" value="Genomic_DNA"/>
</dbReference>
<name>A0ABP1GFX8_9EUKA</name>
<keyword evidence="2" id="KW-1185">Reference proteome</keyword>
<evidence type="ECO:0000313" key="1">
    <source>
        <dbReference type="EMBL" id="CAL5971012.1"/>
    </source>
</evidence>
<protein>
    <submittedName>
        <fullName evidence="1">Hypothetical_protein</fullName>
    </submittedName>
</protein>
<gene>
    <name evidence="1" type="ORF">HINF_LOCUS952</name>
</gene>
<reference evidence="1 2" key="1">
    <citation type="submission" date="2024-07" db="EMBL/GenBank/DDBJ databases">
        <authorList>
            <person name="Akdeniz Z."/>
        </authorList>
    </citation>
    <scope>NUCLEOTIDE SEQUENCE [LARGE SCALE GENOMIC DNA]</scope>
</reference>